<keyword evidence="7" id="KW-1185">Reference proteome</keyword>
<sequence length="469" mass="50239">MNCAPLLSRRLVLTTAVAGSALPVRCLASPPATGWRRCAEIVAAIHPPQIPSRDTGVTDFGAVGDGQTDCTAAFQRAIDASHNAGGGRVTVPPGHWLCGALILKSNIDLHLAKGATISFSTDPAKYLPPVLTRWEGVELMNYAPLIYAFGQTNVAITGEGVLDGNADNTHWWPWCSAPKFGWTEGRPNQIADRAKLFAMGEANIPVVQRGFGAASTLRPPFIQFYRCRNVLIEGVTIRRAPFWQIHPVLCANVIVRGVTMSSYGPNNDGCDPESCDHVLIENCTFDTGDDCIAIKSGRNADGRRIGVPSQNIVIRNCLLKNGHGGITIGSEISGGVKHVYVENCRMEAADLGSAIRIKSNAVRGGTLEHIHVRDVAIARVSHAVLTIDLNYEEGANGPFRPVVRDVTLERVTSGASPNGIDLQGLPGAEVSDIVLKDCDLKNVTAGNIVRNVRRLTMDNVIINGARVTP</sequence>
<dbReference type="SMART" id="SM00710">
    <property type="entry name" value="PbH1"/>
    <property type="match status" value="6"/>
</dbReference>
<dbReference type="Proteomes" id="UP001499951">
    <property type="component" value="Unassembled WGS sequence"/>
</dbReference>
<dbReference type="InterPro" id="IPR051801">
    <property type="entry name" value="GH28_Enzymes"/>
</dbReference>
<keyword evidence="3 4" id="KW-0326">Glycosidase</keyword>
<comment type="caution">
    <text evidence="6">The sequence shown here is derived from an EMBL/GenBank/DDBJ whole genome shotgun (WGS) entry which is preliminary data.</text>
</comment>
<evidence type="ECO:0000256" key="4">
    <source>
        <dbReference type="RuleBase" id="RU361169"/>
    </source>
</evidence>
<evidence type="ECO:0000256" key="2">
    <source>
        <dbReference type="ARBA" id="ARBA00022801"/>
    </source>
</evidence>
<dbReference type="EMBL" id="BAAADD010000002">
    <property type="protein sequence ID" value="GAA0562262.1"/>
    <property type="molecule type" value="Genomic_DNA"/>
</dbReference>
<evidence type="ECO:0000313" key="7">
    <source>
        <dbReference type="Proteomes" id="UP001499951"/>
    </source>
</evidence>
<organism evidence="6 7">
    <name type="scientific">Rhizomicrobium electricum</name>
    <dbReference type="NCBI Taxonomy" id="480070"/>
    <lineage>
        <taxon>Bacteria</taxon>
        <taxon>Pseudomonadati</taxon>
        <taxon>Pseudomonadota</taxon>
        <taxon>Alphaproteobacteria</taxon>
        <taxon>Micropepsales</taxon>
        <taxon>Micropepsaceae</taxon>
        <taxon>Rhizomicrobium</taxon>
    </lineage>
</organism>
<dbReference type="InterPro" id="IPR012334">
    <property type="entry name" value="Pectin_lyas_fold"/>
</dbReference>
<evidence type="ECO:0000259" key="5">
    <source>
        <dbReference type="Pfam" id="PF12708"/>
    </source>
</evidence>
<reference evidence="7" key="1">
    <citation type="journal article" date="2019" name="Int. J. Syst. Evol. Microbiol.">
        <title>The Global Catalogue of Microorganisms (GCM) 10K type strain sequencing project: providing services to taxonomists for standard genome sequencing and annotation.</title>
        <authorList>
            <consortium name="The Broad Institute Genomics Platform"/>
            <consortium name="The Broad Institute Genome Sequencing Center for Infectious Disease"/>
            <person name="Wu L."/>
            <person name="Ma J."/>
        </authorList>
    </citation>
    <scope>NUCLEOTIDE SEQUENCE [LARGE SCALE GENOMIC DNA]</scope>
    <source>
        <strain evidence="7">JCM 15089</strain>
    </source>
</reference>
<dbReference type="InterPro" id="IPR011050">
    <property type="entry name" value="Pectin_lyase_fold/virulence"/>
</dbReference>
<feature type="domain" description="Rhamnogalacturonase A/B/Epimerase-like pectate lyase" evidence="5">
    <location>
        <begin position="57"/>
        <end position="109"/>
    </location>
</feature>
<name>A0ABP3P881_9PROT</name>
<dbReference type="InterPro" id="IPR024535">
    <property type="entry name" value="RHGA/B-epi-like_pectate_lyase"/>
</dbReference>
<evidence type="ECO:0000313" key="6">
    <source>
        <dbReference type="EMBL" id="GAA0562262.1"/>
    </source>
</evidence>
<proteinExistence type="inferred from homology"/>
<dbReference type="Pfam" id="PF00295">
    <property type="entry name" value="Glyco_hydro_28"/>
    <property type="match status" value="1"/>
</dbReference>
<dbReference type="Gene3D" id="2.160.20.10">
    <property type="entry name" value="Single-stranded right-handed beta-helix, Pectin lyase-like"/>
    <property type="match status" value="1"/>
</dbReference>
<dbReference type="Pfam" id="PF12708">
    <property type="entry name" value="Pect-lyase_RHGA_epim"/>
    <property type="match status" value="1"/>
</dbReference>
<dbReference type="InterPro" id="IPR000743">
    <property type="entry name" value="Glyco_hydro_28"/>
</dbReference>
<dbReference type="InterPro" id="IPR006626">
    <property type="entry name" value="PbH1"/>
</dbReference>
<keyword evidence="2 4" id="KW-0378">Hydrolase</keyword>
<evidence type="ECO:0000256" key="1">
    <source>
        <dbReference type="ARBA" id="ARBA00008834"/>
    </source>
</evidence>
<accession>A0ABP3P881</accession>
<dbReference type="PANTHER" id="PTHR31339:SF9">
    <property type="entry name" value="PLASMIN AND FIBRONECTIN-BINDING PROTEIN A"/>
    <property type="match status" value="1"/>
</dbReference>
<comment type="similarity">
    <text evidence="1 4">Belongs to the glycosyl hydrolase 28 family.</text>
</comment>
<dbReference type="SUPFAM" id="SSF51126">
    <property type="entry name" value="Pectin lyase-like"/>
    <property type="match status" value="1"/>
</dbReference>
<protein>
    <submittedName>
        <fullName evidence="6">Exopolygalacturonase PelB</fullName>
    </submittedName>
</protein>
<evidence type="ECO:0000256" key="3">
    <source>
        <dbReference type="ARBA" id="ARBA00023295"/>
    </source>
</evidence>
<dbReference type="PANTHER" id="PTHR31339">
    <property type="entry name" value="PECTIN LYASE-RELATED"/>
    <property type="match status" value="1"/>
</dbReference>
<gene>
    <name evidence="6" type="primary">pelB_1</name>
    <name evidence="6" type="ORF">GCM10008942_08360</name>
</gene>